<feature type="region of interest" description="Disordered" evidence="1">
    <location>
        <begin position="19"/>
        <end position="193"/>
    </location>
</feature>
<dbReference type="GeneID" id="20226498"/>
<feature type="region of interest" description="Disordered" evidence="1">
    <location>
        <begin position="224"/>
        <end position="255"/>
    </location>
</feature>
<protein>
    <submittedName>
        <fullName evidence="2">Uncharacterized protein</fullName>
    </submittedName>
</protein>
<proteinExistence type="predicted"/>
<sequence>MPDAAPYVSVIAAEFQKRGLRIDTGASLSGQKRRASREPGSPPGDGRGPPSEPESPTLAFARGLAAAARKRQTLSLAADHRAAPPRLRAPPAPPPPKPQPLLRPQRTLPLGDAKHRLAASPARRDLPRQPPSPPVQDRARPPPRRAVLGEVEFLPLNDAPGRAPPSPPSPSASRSCPASPTASPTKDASPAGGVSRFAKAFGAAAKDLRSLRLRRFFDLENSGLAEPHSACGSEPLPKKAHSVDHSNAIERRPLPKKSKSCPLLLDIANMDAAPQPPHWTLRALAIAS</sequence>
<reference evidence="2 3" key="1">
    <citation type="journal article" date="2011" name="Proc. Natl. Acad. Sci. U.S.A.">
        <title>Niche of harmful alga Aureococcus anophagefferens revealed through ecogenomics.</title>
        <authorList>
            <person name="Gobler C.J."/>
            <person name="Berry D.L."/>
            <person name="Dyhrman S.T."/>
            <person name="Wilhelm S.W."/>
            <person name="Salamov A."/>
            <person name="Lobanov A.V."/>
            <person name="Zhang Y."/>
            <person name="Collier J.L."/>
            <person name="Wurch L.L."/>
            <person name="Kustka A.B."/>
            <person name="Dill B.D."/>
            <person name="Shah M."/>
            <person name="VerBerkmoes N.C."/>
            <person name="Kuo A."/>
            <person name="Terry A."/>
            <person name="Pangilinan J."/>
            <person name="Lindquist E.A."/>
            <person name="Lucas S."/>
            <person name="Paulsen I.T."/>
            <person name="Hattenrath-Lehmann T.K."/>
            <person name="Talmage S.C."/>
            <person name="Walker E.A."/>
            <person name="Koch F."/>
            <person name="Burson A.M."/>
            <person name="Marcoval M.A."/>
            <person name="Tang Y.Z."/>
            <person name="Lecleir G.R."/>
            <person name="Coyne K.J."/>
            <person name="Berg G.M."/>
            <person name="Bertrand E.M."/>
            <person name="Saito M.A."/>
            <person name="Gladyshev V.N."/>
            <person name="Grigoriev I.V."/>
        </authorList>
    </citation>
    <scope>NUCLEOTIDE SEQUENCE [LARGE SCALE GENOMIC DNA]</scope>
    <source>
        <strain evidence="3">CCMP 1984</strain>
    </source>
</reference>
<dbReference type="AlphaFoldDB" id="F0YMW4"/>
<dbReference type="InParanoid" id="F0YMW4"/>
<dbReference type="RefSeq" id="XP_009041767.1">
    <property type="nucleotide sequence ID" value="XM_009043519.1"/>
</dbReference>
<feature type="compositionally biased region" description="Basic and acidic residues" evidence="1">
    <location>
        <begin position="241"/>
        <end position="253"/>
    </location>
</feature>
<feature type="compositionally biased region" description="Low complexity" evidence="1">
    <location>
        <begin position="171"/>
        <end position="184"/>
    </location>
</feature>
<feature type="compositionally biased region" description="Pro residues" evidence="1">
    <location>
        <begin position="87"/>
        <end position="101"/>
    </location>
</feature>
<dbReference type="EMBL" id="GL833168">
    <property type="protein sequence ID" value="EGB03552.1"/>
    <property type="molecule type" value="Genomic_DNA"/>
</dbReference>
<gene>
    <name evidence="2" type="ORF">AURANDRAFT_67923</name>
</gene>
<evidence type="ECO:0000256" key="1">
    <source>
        <dbReference type="SAM" id="MobiDB-lite"/>
    </source>
</evidence>
<organism evidence="3">
    <name type="scientific">Aureococcus anophagefferens</name>
    <name type="common">Harmful bloom alga</name>
    <dbReference type="NCBI Taxonomy" id="44056"/>
    <lineage>
        <taxon>Eukaryota</taxon>
        <taxon>Sar</taxon>
        <taxon>Stramenopiles</taxon>
        <taxon>Ochrophyta</taxon>
        <taxon>Pelagophyceae</taxon>
        <taxon>Pelagomonadales</taxon>
        <taxon>Pelagomonadaceae</taxon>
        <taxon>Aureococcus</taxon>
    </lineage>
</organism>
<evidence type="ECO:0000313" key="3">
    <source>
        <dbReference type="Proteomes" id="UP000002729"/>
    </source>
</evidence>
<evidence type="ECO:0000313" key="2">
    <source>
        <dbReference type="EMBL" id="EGB03552.1"/>
    </source>
</evidence>
<accession>F0YMW4</accession>
<dbReference type="Proteomes" id="UP000002729">
    <property type="component" value="Unassembled WGS sequence"/>
</dbReference>
<name>F0YMW4_AURAN</name>
<dbReference type="KEGG" id="aaf:AURANDRAFT_67923"/>
<keyword evidence="3" id="KW-1185">Reference proteome</keyword>
<feature type="compositionally biased region" description="Low complexity" evidence="1">
    <location>
        <begin position="54"/>
        <end position="67"/>
    </location>
</feature>